<keyword evidence="3" id="KW-1185">Reference proteome</keyword>
<feature type="domain" description="Beta-lactamase-related" evidence="1">
    <location>
        <begin position="12"/>
        <end position="354"/>
    </location>
</feature>
<dbReference type="SUPFAM" id="SSF56601">
    <property type="entry name" value="beta-lactamase/transpeptidase-like"/>
    <property type="match status" value="1"/>
</dbReference>
<protein>
    <submittedName>
        <fullName evidence="2">Beta-lactamase family protein</fullName>
    </submittedName>
</protein>
<dbReference type="EMBL" id="JAENIM010000045">
    <property type="protein sequence ID" value="MBK1792510.1"/>
    <property type="molecule type" value="Genomic_DNA"/>
</dbReference>
<gene>
    <name evidence="2" type="ORF">JIN82_15200</name>
</gene>
<comment type="caution">
    <text evidence="2">The sequence shown here is derived from an EMBL/GenBank/DDBJ whole genome shotgun (WGS) entry which is preliminary data.</text>
</comment>
<dbReference type="Proteomes" id="UP000624703">
    <property type="component" value="Unassembled WGS sequence"/>
</dbReference>
<evidence type="ECO:0000313" key="2">
    <source>
        <dbReference type="EMBL" id="MBK1792510.1"/>
    </source>
</evidence>
<dbReference type="PANTHER" id="PTHR43319:SF3">
    <property type="entry name" value="BETA-LACTAMASE-RELATED DOMAIN-CONTAINING PROTEIN"/>
    <property type="match status" value="1"/>
</dbReference>
<dbReference type="PANTHER" id="PTHR43319">
    <property type="entry name" value="BETA-LACTAMASE-RELATED"/>
    <property type="match status" value="1"/>
</dbReference>
<dbReference type="RefSeq" id="WP_200312518.1">
    <property type="nucleotide sequence ID" value="NZ_JAENIM010000045.1"/>
</dbReference>
<evidence type="ECO:0000259" key="1">
    <source>
        <dbReference type="Pfam" id="PF00144"/>
    </source>
</evidence>
<name>A0A8J7SK00_9BACT</name>
<dbReference type="InterPro" id="IPR001466">
    <property type="entry name" value="Beta-lactam-related"/>
</dbReference>
<evidence type="ECO:0000313" key="3">
    <source>
        <dbReference type="Proteomes" id="UP000624703"/>
    </source>
</evidence>
<reference evidence="2" key="1">
    <citation type="submission" date="2021-01" db="EMBL/GenBank/DDBJ databases">
        <title>Modified the classification status of verrucomicrobia.</title>
        <authorList>
            <person name="Feng X."/>
        </authorList>
    </citation>
    <scope>NUCLEOTIDE SEQUENCE</scope>
    <source>
        <strain evidence="2">_KCTC 22039</strain>
    </source>
</reference>
<dbReference type="InterPro" id="IPR012338">
    <property type="entry name" value="Beta-lactam/transpept-like"/>
</dbReference>
<organism evidence="2 3">
    <name type="scientific">Persicirhabdus sediminis</name>
    <dbReference type="NCBI Taxonomy" id="454144"/>
    <lineage>
        <taxon>Bacteria</taxon>
        <taxon>Pseudomonadati</taxon>
        <taxon>Verrucomicrobiota</taxon>
        <taxon>Verrucomicrobiia</taxon>
        <taxon>Verrucomicrobiales</taxon>
        <taxon>Verrucomicrobiaceae</taxon>
        <taxon>Persicirhabdus</taxon>
    </lineage>
</organism>
<dbReference type="Gene3D" id="3.40.710.10">
    <property type="entry name" value="DD-peptidase/beta-lactamase superfamily"/>
    <property type="match status" value="1"/>
</dbReference>
<sequence>MPIAKVKRVFARNFQYHGELGASVSVWRDGKEILSIADGWCEKEQQNPWTQNTMVPVYSCTKGPAAAILLQLLEEQGMTPETNVRELWEKFPHENATIAHMLSHQCGLAALDKKTSVWDYDEVIDAMEQQTPNWPLDDGHGYHPRSYGFLLEKIVRELTGGRPLGEVWWEKIAQPMGIEFWIGLPESEFGRMARLYPGKMDKSDLDSGFYREINTEGTLVRKAFSSLRGLNSVREMNSPEAWQCGLPAMGGVGTASALAKFYQLAIGRIEFFSPAVLGWMRGIRVNGYDRVLLRNTAFSCGFQLDPLDNFGRKERHFYGLSKSAFGHPGAGGSHAFGDPSNGLSFAYTMNQMDLSPMPGIKSLEMVKALYL</sequence>
<dbReference type="AlphaFoldDB" id="A0A8J7SK00"/>
<accession>A0A8J7SK00</accession>
<proteinExistence type="predicted"/>
<dbReference type="Pfam" id="PF00144">
    <property type="entry name" value="Beta-lactamase"/>
    <property type="match status" value="1"/>
</dbReference>
<dbReference type="InterPro" id="IPR052907">
    <property type="entry name" value="Beta-lactamase/esterase"/>
</dbReference>